<protein>
    <submittedName>
        <fullName evidence="1">Uncharacterized protein</fullName>
    </submittedName>
</protein>
<proteinExistence type="predicted"/>
<sequence>MELMITESIQNWLDTLELNLEQKVLSGLCLRLAQSFDQQANTSTAAELRKTVLELQRSLGASNEAVDPLEKLLTR</sequence>
<name>A0A6J5MB39_9CAUD</name>
<gene>
    <name evidence="1" type="ORF">UFOVP437_4</name>
</gene>
<reference evidence="1" key="1">
    <citation type="submission" date="2020-04" db="EMBL/GenBank/DDBJ databases">
        <authorList>
            <person name="Chiriac C."/>
            <person name="Salcher M."/>
            <person name="Ghai R."/>
            <person name="Kavagutti S V."/>
        </authorList>
    </citation>
    <scope>NUCLEOTIDE SEQUENCE</scope>
</reference>
<accession>A0A6J5MB39</accession>
<organism evidence="1">
    <name type="scientific">uncultured Caudovirales phage</name>
    <dbReference type="NCBI Taxonomy" id="2100421"/>
    <lineage>
        <taxon>Viruses</taxon>
        <taxon>Duplodnaviria</taxon>
        <taxon>Heunggongvirae</taxon>
        <taxon>Uroviricota</taxon>
        <taxon>Caudoviricetes</taxon>
        <taxon>Peduoviridae</taxon>
        <taxon>Maltschvirus</taxon>
        <taxon>Maltschvirus maltsch</taxon>
    </lineage>
</organism>
<dbReference type="EMBL" id="LR796417">
    <property type="protein sequence ID" value="CAB4142330.1"/>
    <property type="molecule type" value="Genomic_DNA"/>
</dbReference>
<evidence type="ECO:0000313" key="1">
    <source>
        <dbReference type="EMBL" id="CAB4142330.1"/>
    </source>
</evidence>